<dbReference type="Pfam" id="PF01627">
    <property type="entry name" value="Hpt"/>
    <property type="match status" value="1"/>
</dbReference>
<sequence>DLVLMDVQMPELDGLETTRRIRSCDFVADRCDRPVQIIAMTANAMQGDREICLEAGMDDYISKPIRAEKLALAISQCCCQLFQEKPHRKALDTSSSLVSIGEGERGQELTASTRPNDSGEISQAPESLPREPVEENERNNEGSLPSLPDDIIDREALKALQSLIGEEDVETLIEVLDSYCQESPQLIQNIEDAIEKRDRMALQMAAHTLKSTSATLGAQEMAALCDKLESVSRNDSIDGALDFLPHIVAQYSTTQTALQAIRSEYQ</sequence>
<feature type="compositionally biased region" description="Basic and acidic residues" evidence="12">
    <location>
        <begin position="128"/>
        <end position="140"/>
    </location>
</feature>
<dbReference type="PROSITE" id="PS50894">
    <property type="entry name" value="HPT"/>
    <property type="match status" value="1"/>
</dbReference>
<evidence type="ECO:0000313" key="15">
    <source>
        <dbReference type="EMBL" id="MBE9042692.1"/>
    </source>
</evidence>
<evidence type="ECO:0000256" key="2">
    <source>
        <dbReference type="ARBA" id="ARBA00022475"/>
    </source>
</evidence>
<dbReference type="SMART" id="SM00073">
    <property type="entry name" value="HPT"/>
    <property type="match status" value="1"/>
</dbReference>
<evidence type="ECO:0000256" key="5">
    <source>
        <dbReference type="ARBA" id="ARBA00022741"/>
    </source>
</evidence>
<evidence type="ECO:0000259" key="14">
    <source>
        <dbReference type="PROSITE" id="PS50894"/>
    </source>
</evidence>
<dbReference type="GO" id="GO:0005886">
    <property type="term" value="C:plasma membrane"/>
    <property type="evidence" value="ECO:0007669"/>
    <property type="project" value="UniProtKB-SubCell"/>
</dbReference>
<dbReference type="GO" id="GO:0000160">
    <property type="term" value="P:phosphorelay signal transduction system"/>
    <property type="evidence" value="ECO:0007669"/>
    <property type="project" value="UniProtKB-KW"/>
</dbReference>
<keyword evidence="3 11" id="KW-0597">Phosphoprotein</keyword>
<dbReference type="EMBL" id="JADEXN010000413">
    <property type="protein sequence ID" value="MBE9042692.1"/>
    <property type="molecule type" value="Genomic_DNA"/>
</dbReference>
<keyword evidence="7" id="KW-1133">Transmembrane helix</keyword>
<evidence type="ECO:0000256" key="12">
    <source>
        <dbReference type="SAM" id="MobiDB-lite"/>
    </source>
</evidence>
<feature type="region of interest" description="Disordered" evidence="12">
    <location>
        <begin position="92"/>
        <end position="148"/>
    </location>
</feature>
<dbReference type="PANTHER" id="PTHR45339">
    <property type="entry name" value="HYBRID SIGNAL TRANSDUCTION HISTIDINE KINASE J"/>
    <property type="match status" value="1"/>
</dbReference>
<feature type="domain" description="HPt" evidence="14">
    <location>
        <begin position="168"/>
        <end position="261"/>
    </location>
</feature>
<evidence type="ECO:0000256" key="4">
    <source>
        <dbReference type="ARBA" id="ARBA00022692"/>
    </source>
</evidence>
<evidence type="ECO:0000256" key="11">
    <source>
        <dbReference type="PROSITE-ProRule" id="PRU00169"/>
    </source>
</evidence>
<feature type="modified residue" description="4-aspartylphosphate" evidence="11">
    <location>
        <position position="6"/>
    </location>
</feature>
<dbReference type="InterPro" id="IPR008207">
    <property type="entry name" value="Sig_transdc_His_kin_Hpt_dom"/>
</dbReference>
<keyword evidence="2" id="KW-1003">Cell membrane</keyword>
<dbReference type="Proteomes" id="UP000621799">
    <property type="component" value="Unassembled WGS sequence"/>
</dbReference>
<reference evidence="15" key="1">
    <citation type="submission" date="2020-10" db="EMBL/GenBank/DDBJ databases">
        <authorList>
            <person name="Castelo-Branco R."/>
            <person name="Eusebio N."/>
            <person name="Adriana R."/>
            <person name="Vieira A."/>
            <person name="Brugerolle De Fraissinette N."/>
            <person name="Rezende De Castro R."/>
            <person name="Schneider M.P."/>
            <person name="Vasconcelos V."/>
            <person name="Leao P.N."/>
        </authorList>
    </citation>
    <scope>NUCLEOTIDE SEQUENCE</scope>
    <source>
        <strain evidence="15">LEGE 11467</strain>
    </source>
</reference>
<dbReference type="SUPFAM" id="SSF47226">
    <property type="entry name" value="Histidine-containing phosphotransfer domain, HPT domain"/>
    <property type="match status" value="1"/>
</dbReference>
<dbReference type="InterPro" id="IPR036641">
    <property type="entry name" value="HPT_dom_sf"/>
</dbReference>
<dbReference type="Pfam" id="PF00072">
    <property type="entry name" value="Response_reg"/>
    <property type="match status" value="1"/>
</dbReference>
<dbReference type="PANTHER" id="PTHR45339:SF1">
    <property type="entry name" value="HYBRID SIGNAL TRANSDUCTION HISTIDINE KINASE J"/>
    <property type="match status" value="1"/>
</dbReference>
<dbReference type="CDD" id="cd17546">
    <property type="entry name" value="REC_hyHK_CKI1_RcsC-like"/>
    <property type="match status" value="1"/>
</dbReference>
<dbReference type="AlphaFoldDB" id="A0A928W1A6"/>
<evidence type="ECO:0000256" key="10">
    <source>
        <dbReference type="PROSITE-ProRule" id="PRU00110"/>
    </source>
</evidence>
<evidence type="ECO:0000256" key="7">
    <source>
        <dbReference type="ARBA" id="ARBA00022989"/>
    </source>
</evidence>
<dbReference type="GO" id="GO:0005524">
    <property type="term" value="F:ATP binding"/>
    <property type="evidence" value="ECO:0007669"/>
    <property type="project" value="UniProtKB-KW"/>
</dbReference>
<keyword evidence="4" id="KW-0812">Transmembrane</keyword>
<dbReference type="InterPro" id="IPR001789">
    <property type="entry name" value="Sig_transdc_resp-reg_receiver"/>
</dbReference>
<keyword evidence="6" id="KW-0067">ATP-binding</keyword>
<keyword evidence="16" id="KW-1185">Reference proteome</keyword>
<evidence type="ECO:0000256" key="1">
    <source>
        <dbReference type="ARBA" id="ARBA00004651"/>
    </source>
</evidence>
<evidence type="ECO:0000259" key="13">
    <source>
        <dbReference type="PROSITE" id="PS50110"/>
    </source>
</evidence>
<feature type="domain" description="Response regulatory" evidence="13">
    <location>
        <begin position="1"/>
        <end position="78"/>
    </location>
</feature>
<accession>A0A928W1A6</accession>
<protein>
    <submittedName>
        <fullName evidence="15">Response regulator</fullName>
    </submittedName>
</protein>
<comment type="caution">
    <text evidence="15">The sequence shown here is derived from an EMBL/GenBank/DDBJ whole genome shotgun (WGS) entry which is preliminary data.</text>
</comment>
<feature type="non-terminal residue" evidence="15">
    <location>
        <position position="1"/>
    </location>
</feature>
<dbReference type="RefSeq" id="WP_264322843.1">
    <property type="nucleotide sequence ID" value="NZ_JADEXN010000413.1"/>
</dbReference>
<dbReference type="SUPFAM" id="SSF52172">
    <property type="entry name" value="CheY-like"/>
    <property type="match status" value="1"/>
</dbReference>
<dbReference type="CDD" id="cd00088">
    <property type="entry name" value="HPT"/>
    <property type="match status" value="1"/>
</dbReference>
<keyword evidence="9" id="KW-0472">Membrane</keyword>
<evidence type="ECO:0000256" key="3">
    <source>
        <dbReference type="ARBA" id="ARBA00022553"/>
    </source>
</evidence>
<evidence type="ECO:0000256" key="6">
    <source>
        <dbReference type="ARBA" id="ARBA00022840"/>
    </source>
</evidence>
<organism evidence="15 16">
    <name type="scientific">Zarconia navalis LEGE 11467</name>
    <dbReference type="NCBI Taxonomy" id="1828826"/>
    <lineage>
        <taxon>Bacteria</taxon>
        <taxon>Bacillati</taxon>
        <taxon>Cyanobacteriota</taxon>
        <taxon>Cyanophyceae</taxon>
        <taxon>Oscillatoriophycideae</taxon>
        <taxon>Oscillatoriales</taxon>
        <taxon>Oscillatoriales incertae sedis</taxon>
        <taxon>Zarconia</taxon>
        <taxon>Zarconia navalis</taxon>
    </lineage>
</organism>
<name>A0A928W1A6_9CYAN</name>
<gene>
    <name evidence="15" type="ORF">IQ235_18185</name>
</gene>
<evidence type="ECO:0000256" key="9">
    <source>
        <dbReference type="ARBA" id="ARBA00023136"/>
    </source>
</evidence>
<dbReference type="PROSITE" id="PS50110">
    <property type="entry name" value="RESPONSE_REGULATORY"/>
    <property type="match status" value="1"/>
</dbReference>
<dbReference type="Gene3D" id="1.20.120.160">
    <property type="entry name" value="HPT domain"/>
    <property type="match status" value="1"/>
</dbReference>
<evidence type="ECO:0000256" key="8">
    <source>
        <dbReference type="ARBA" id="ARBA00023012"/>
    </source>
</evidence>
<comment type="subcellular location">
    <subcellularLocation>
        <location evidence="1">Cell membrane</location>
        <topology evidence="1">Multi-pass membrane protein</topology>
    </subcellularLocation>
</comment>
<feature type="compositionally biased region" description="Polar residues" evidence="12">
    <location>
        <begin position="109"/>
        <end position="125"/>
    </location>
</feature>
<evidence type="ECO:0000313" key="16">
    <source>
        <dbReference type="Proteomes" id="UP000621799"/>
    </source>
</evidence>
<proteinExistence type="predicted"/>
<feature type="modified residue" description="Phosphohistidine" evidence="10">
    <location>
        <position position="207"/>
    </location>
</feature>
<keyword evidence="5" id="KW-0547">Nucleotide-binding</keyword>
<keyword evidence="8" id="KW-0902">Two-component regulatory system</keyword>
<dbReference type="Gene3D" id="3.40.50.2300">
    <property type="match status" value="1"/>
</dbReference>
<dbReference type="InterPro" id="IPR011006">
    <property type="entry name" value="CheY-like_superfamily"/>
</dbReference>